<dbReference type="OrthoDB" id="9769132at2"/>
<protein>
    <submittedName>
        <fullName evidence="3">MCE family protein</fullName>
    </submittedName>
</protein>
<feature type="transmembrane region" description="Helical" evidence="1">
    <location>
        <begin position="7"/>
        <end position="27"/>
    </location>
</feature>
<keyword evidence="4" id="KW-1185">Reference proteome</keyword>
<dbReference type="PANTHER" id="PTHR33371:SF4">
    <property type="entry name" value="INTERMEMBRANE PHOSPHOLIPID TRANSPORT SYSTEM BINDING PROTEIN MLAD"/>
    <property type="match status" value="1"/>
</dbReference>
<keyword evidence="1" id="KW-0812">Transmembrane</keyword>
<keyword evidence="1" id="KW-0472">Membrane</keyword>
<dbReference type="AlphaFoldDB" id="A0A2S0HZ73"/>
<proteinExistence type="predicted"/>
<evidence type="ECO:0000313" key="3">
    <source>
        <dbReference type="EMBL" id="AVI51906.1"/>
    </source>
</evidence>
<organism evidence="3 4">
    <name type="scientific">Pukyongia salina</name>
    <dbReference type="NCBI Taxonomy" id="2094025"/>
    <lineage>
        <taxon>Bacteria</taxon>
        <taxon>Pseudomonadati</taxon>
        <taxon>Bacteroidota</taxon>
        <taxon>Flavobacteriia</taxon>
        <taxon>Flavobacteriales</taxon>
        <taxon>Flavobacteriaceae</taxon>
        <taxon>Pukyongia</taxon>
    </lineage>
</organism>
<accession>A0A2S0HZ73</accession>
<feature type="domain" description="Mce/MlaD" evidence="2">
    <location>
        <begin position="37"/>
        <end position="112"/>
    </location>
</feature>
<dbReference type="PANTHER" id="PTHR33371">
    <property type="entry name" value="INTERMEMBRANE PHOSPHOLIPID TRANSPORT SYSTEM BINDING PROTEIN MLAD-RELATED"/>
    <property type="match status" value="1"/>
</dbReference>
<keyword evidence="1" id="KW-1133">Transmembrane helix</keyword>
<dbReference type="KEGG" id="aue:C5O00_12390"/>
<dbReference type="InterPro" id="IPR003399">
    <property type="entry name" value="Mce/MlaD"/>
</dbReference>
<dbReference type="EMBL" id="CP027062">
    <property type="protein sequence ID" value="AVI51906.1"/>
    <property type="molecule type" value="Genomic_DNA"/>
</dbReference>
<dbReference type="Proteomes" id="UP000238442">
    <property type="component" value="Chromosome"/>
</dbReference>
<dbReference type="RefSeq" id="WP_105217146.1">
    <property type="nucleotide sequence ID" value="NZ_CP027062.1"/>
</dbReference>
<reference evidence="3 4" key="1">
    <citation type="submission" date="2018-02" db="EMBL/GenBank/DDBJ databases">
        <title>Genomic analysis of the strain RR4-38 isolated from a seawater recirculating aquaculture system.</title>
        <authorList>
            <person name="Kim Y.-S."/>
            <person name="Jang Y.H."/>
            <person name="Kim K.-H."/>
        </authorList>
    </citation>
    <scope>NUCLEOTIDE SEQUENCE [LARGE SCALE GENOMIC DNA]</scope>
    <source>
        <strain evidence="3 4">RR4-38</strain>
    </source>
</reference>
<evidence type="ECO:0000313" key="4">
    <source>
        <dbReference type="Proteomes" id="UP000238442"/>
    </source>
</evidence>
<evidence type="ECO:0000256" key="1">
    <source>
        <dbReference type="SAM" id="Phobius"/>
    </source>
</evidence>
<sequence>MKLSRELKTGIFAIVVILLFIFGYSYLKGTNLLDNQRVYHVKYNNVEGLAVGAPVTINGYQVGKVQNIDFANGSGDLVVTFSVEKDFKFSRKSIVQIYSSGFIGGNNLGILPDYDPNDIAQKGDTLNGIIQQGILDQVTGKLAPLEAKIQSTLTSLDTLLISVNEVLDDDSKENLRRTISNLSATVTEFRGASRSMNQLLGDNKEKLGNTIANLDKTTENFARLSDSLAEIEVGKMVQELEGTLERFNNIAAQIESGDGTIGKLLKDDELYDNLAGASLQIEKLLEDMRLNPKRYVHFSIFGKRPKPYEPPKDTVN</sequence>
<dbReference type="InterPro" id="IPR052336">
    <property type="entry name" value="MlaD_Phospholipid_Transporter"/>
</dbReference>
<gene>
    <name evidence="3" type="ORF">C5O00_12390</name>
</gene>
<dbReference type="Pfam" id="PF02470">
    <property type="entry name" value="MlaD"/>
    <property type="match status" value="1"/>
</dbReference>
<evidence type="ECO:0000259" key="2">
    <source>
        <dbReference type="Pfam" id="PF02470"/>
    </source>
</evidence>
<name>A0A2S0HZ73_9FLAO</name>